<reference evidence="3" key="1">
    <citation type="submission" date="2009-12" db="EMBL/GenBank/DDBJ databases">
        <title>The Genome Sequence of Anolis carolinensis (Green Anole Lizard).</title>
        <authorList>
            <consortium name="The Genome Sequencing Platform"/>
            <person name="Di Palma F."/>
            <person name="Alfoldi J."/>
            <person name="Heiman D."/>
            <person name="Young S."/>
            <person name="Grabherr M."/>
            <person name="Johnson J."/>
            <person name="Lander E.S."/>
            <person name="Lindblad-Toh K."/>
        </authorList>
    </citation>
    <scope>NUCLEOTIDE SEQUENCE [LARGE SCALE GENOMIC DNA]</scope>
    <source>
        <strain evidence="3">JBL SC #1</strain>
    </source>
</reference>
<evidence type="ECO:0000313" key="4">
    <source>
        <dbReference type="Proteomes" id="UP000001646"/>
    </source>
</evidence>
<dbReference type="CDD" id="cd00096">
    <property type="entry name" value="Ig"/>
    <property type="match status" value="1"/>
</dbReference>
<dbReference type="InterPro" id="IPR036179">
    <property type="entry name" value="Ig-like_dom_sf"/>
</dbReference>
<reference evidence="3" key="2">
    <citation type="submission" date="2025-08" db="UniProtKB">
        <authorList>
            <consortium name="Ensembl"/>
        </authorList>
    </citation>
    <scope>IDENTIFICATION</scope>
</reference>
<dbReference type="InterPro" id="IPR013098">
    <property type="entry name" value="Ig_I-set"/>
</dbReference>
<dbReference type="PROSITE" id="PS50835">
    <property type="entry name" value="IG_LIKE"/>
    <property type="match status" value="5"/>
</dbReference>
<dbReference type="InParanoid" id="A0A803U051"/>
<dbReference type="PANTHER" id="PTHR47633">
    <property type="entry name" value="IMMUNOGLOBULIN"/>
    <property type="match status" value="1"/>
</dbReference>
<accession>A0A803U051</accession>
<feature type="domain" description="Ig-like" evidence="2">
    <location>
        <begin position="9"/>
        <end position="97"/>
    </location>
</feature>
<proteinExistence type="predicted"/>
<keyword evidence="1" id="KW-0472">Membrane</keyword>
<keyword evidence="1" id="KW-1133">Transmembrane helix</keyword>
<dbReference type="SMART" id="SM00409">
    <property type="entry name" value="IG"/>
    <property type="match status" value="5"/>
</dbReference>
<organism evidence="3 4">
    <name type="scientific">Anolis carolinensis</name>
    <name type="common">Green anole</name>
    <name type="synonym">American chameleon</name>
    <dbReference type="NCBI Taxonomy" id="28377"/>
    <lineage>
        <taxon>Eukaryota</taxon>
        <taxon>Metazoa</taxon>
        <taxon>Chordata</taxon>
        <taxon>Craniata</taxon>
        <taxon>Vertebrata</taxon>
        <taxon>Euteleostomi</taxon>
        <taxon>Lepidosauria</taxon>
        <taxon>Squamata</taxon>
        <taxon>Bifurcata</taxon>
        <taxon>Unidentata</taxon>
        <taxon>Episquamata</taxon>
        <taxon>Toxicofera</taxon>
        <taxon>Iguania</taxon>
        <taxon>Dactyloidae</taxon>
        <taxon>Anolis</taxon>
    </lineage>
</organism>
<dbReference type="GeneTree" id="ENSGT01110000267173"/>
<keyword evidence="4" id="KW-1185">Reference proteome</keyword>
<dbReference type="Proteomes" id="UP000001646">
    <property type="component" value="Unplaced"/>
</dbReference>
<dbReference type="PANTHER" id="PTHR47633:SF16">
    <property type="entry name" value="CAVP-TARGET PROTEIN-LIKE"/>
    <property type="match status" value="1"/>
</dbReference>
<feature type="domain" description="Ig-like" evidence="2">
    <location>
        <begin position="200"/>
        <end position="289"/>
    </location>
</feature>
<dbReference type="InterPro" id="IPR013783">
    <property type="entry name" value="Ig-like_fold"/>
</dbReference>
<dbReference type="AlphaFoldDB" id="A0A803U051"/>
<dbReference type="FunFam" id="2.60.40.10:FF:000022">
    <property type="entry name" value="Cardiac titin"/>
    <property type="match status" value="5"/>
</dbReference>
<feature type="domain" description="Ig-like" evidence="2">
    <location>
        <begin position="294"/>
        <end position="383"/>
    </location>
</feature>
<dbReference type="InterPro" id="IPR003599">
    <property type="entry name" value="Ig_sub"/>
</dbReference>
<feature type="domain" description="Ig-like" evidence="2">
    <location>
        <begin position="447"/>
        <end position="536"/>
    </location>
</feature>
<evidence type="ECO:0000313" key="3">
    <source>
        <dbReference type="Ensembl" id="ENSACAP00000040841.1"/>
    </source>
</evidence>
<dbReference type="SMART" id="SM00408">
    <property type="entry name" value="IGc2"/>
    <property type="match status" value="5"/>
</dbReference>
<protein>
    <recommendedName>
        <fullName evidence="2">Ig-like domain-containing protein</fullName>
    </recommendedName>
</protein>
<feature type="transmembrane region" description="Helical" evidence="1">
    <location>
        <begin position="551"/>
        <end position="571"/>
    </location>
</feature>
<evidence type="ECO:0000259" key="2">
    <source>
        <dbReference type="PROSITE" id="PS50835"/>
    </source>
</evidence>
<dbReference type="Ensembl" id="ENSACAT00000052463.1">
    <property type="protein sequence ID" value="ENSACAP00000040841.1"/>
    <property type="gene ID" value="ENSACAG00000043723.1"/>
</dbReference>
<reference evidence="3" key="3">
    <citation type="submission" date="2025-09" db="UniProtKB">
        <authorList>
            <consortium name="Ensembl"/>
        </authorList>
    </citation>
    <scope>IDENTIFICATION</scope>
</reference>
<dbReference type="InterPro" id="IPR007110">
    <property type="entry name" value="Ig-like_dom"/>
</dbReference>
<name>A0A803U051_ANOCA</name>
<dbReference type="InterPro" id="IPR003598">
    <property type="entry name" value="Ig_sub2"/>
</dbReference>
<dbReference type="SUPFAM" id="SSF48726">
    <property type="entry name" value="Immunoglobulin"/>
    <property type="match status" value="5"/>
</dbReference>
<dbReference type="Pfam" id="PF07679">
    <property type="entry name" value="I-set"/>
    <property type="match status" value="5"/>
</dbReference>
<feature type="domain" description="Ig-like" evidence="2">
    <location>
        <begin position="105"/>
        <end position="195"/>
    </location>
</feature>
<dbReference type="Gene3D" id="2.60.40.10">
    <property type="entry name" value="Immunoglobulins"/>
    <property type="match status" value="5"/>
</dbReference>
<sequence length="576" mass="63448">GCMPCLKPPYFVKHLGRVEVTVGEPTTLQCQVAGTPEIKVSWYKGDTKLRSTQAYKMHFKNNLASLAFSQVDNADIGEYVCKAENSVGFATSTAVLTVKDRKLPPSFTKKLKDIQETLGSPVAFDCRIIGSEPLQVSWYKDKVLLHDDDNIQSTFLNNVATLQILQTDMTYCGQYTCTAQNALGTASASAKLQLTEHLKPPFFDVKPLPLDVALGESGSFKCHVTGSMPMKVTWAKDNREIRPGGNYKITLVENTASLTVLKVGKGDAGLYTCFASNSAGKDSCAAQLSFKEPPRFTKKLDSSRVVKENDSTRYDCKIAGSPEINVVWYKGETQIHPSSKYSMSFTDSLAVIEMHNLSVEDSGDYTCEAQNSAGSASSSTSLKVKGQNLQPWFFLKINATPFSFAWEISLRFVKGFSSTSAFHSNSVFIFTLLSITYTFSISLSVPPKFVKKLHDITAVIGEPAELQATVEGSEPISVLWLKDKGEIIRESDNLWMSYSDKVAVLQVVNSEPSNTGKYTCQIKNDAGSQECFATLSVLGWYRFLKNVVQSYIIANCTILFTNVAVICISFQNQQLL</sequence>
<keyword evidence="1" id="KW-0812">Transmembrane</keyword>
<evidence type="ECO:0000256" key="1">
    <source>
        <dbReference type="SAM" id="Phobius"/>
    </source>
</evidence>